<dbReference type="InParanoid" id="F4S442"/>
<dbReference type="KEGG" id="mlr:MELLADRAFT_67740"/>
<dbReference type="EMBL" id="GL883146">
    <property type="protein sequence ID" value="EGG00520.1"/>
    <property type="molecule type" value="Genomic_DNA"/>
</dbReference>
<accession>F4S442</accession>
<sequence>MKESLKTYLEKPPKERKELYPFFEMSQPQSHRTYTKLINQMLQSEREAWAEKIQDLLKLESANEKISLWNFLLELINHMPTQAVQVTLMAALKEQEKFFMREGSVNEDMEKLLDEVKLKCVHEIKYHATSLKDQPKLMSWDHDTTRSKSDRFQNIFTKQKQEKLGKYKMKLEQEWLPSQANNLFEYWATPHIDYFWISEDMDVYLKVKASFKANIENQVVLINLIQARQNNFEKIKLVPEFEQWIASQIEKLTHELIDFINTLNDECKQELTILFQNGFVISREIIKFESLQLQLSDGFAIIGSWTPGQKKKLLTFWSKNIPFYLEIKDTEAKETWLPNLEELILQDTDHMESVIQDFLKIPIPSNSEESTLERFLKFHVEETRAQSVKKMSERGLQYGTTA</sequence>
<dbReference type="RefSeq" id="XP_007416167.1">
    <property type="nucleotide sequence ID" value="XM_007416105.1"/>
</dbReference>
<dbReference type="GeneID" id="18930890"/>
<evidence type="ECO:0000313" key="2">
    <source>
        <dbReference type="Proteomes" id="UP000001072"/>
    </source>
</evidence>
<gene>
    <name evidence="1" type="ORF">MELLADRAFT_67740</name>
</gene>
<dbReference type="HOGENOM" id="CLU_036319_0_0_1"/>
<dbReference type="AlphaFoldDB" id="F4S442"/>
<evidence type="ECO:0000313" key="1">
    <source>
        <dbReference type="EMBL" id="EGG00520.1"/>
    </source>
</evidence>
<dbReference type="Proteomes" id="UP000001072">
    <property type="component" value="Unassembled WGS sequence"/>
</dbReference>
<proteinExistence type="predicted"/>
<dbReference type="VEuPathDB" id="FungiDB:MELLADRAFT_67740"/>
<name>F4S442_MELLP</name>
<keyword evidence="2" id="KW-1185">Reference proteome</keyword>
<dbReference type="OrthoDB" id="10398337at2759"/>
<reference evidence="2" key="1">
    <citation type="journal article" date="2011" name="Proc. Natl. Acad. Sci. U.S.A.">
        <title>Obligate biotrophy features unraveled by the genomic analysis of rust fungi.</title>
        <authorList>
            <person name="Duplessis S."/>
            <person name="Cuomo C.A."/>
            <person name="Lin Y.-C."/>
            <person name="Aerts A."/>
            <person name="Tisserant E."/>
            <person name="Veneault-Fourrey C."/>
            <person name="Joly D.L."/>
            <person name="Hacquard S."/>
            <person name="Amselem J."/>
            <person name="Cantarel B.L."/>
            <person name="Chiu R."/>
            <person name="Coutinho P.M."/>
            <person name="Feau N."/>
            <person name="Field M."/>
            <person name="Frey P."/>
            <person name="Gelhaye E."/>
            <person name="Goldberg J."/>
            <person name="Grabherr M.G."/>
            <person name="Kodira C.D."/>
            <person name="Kohler A."/>
            <person name="Kuees U."/>
            <person name="Lindquist E.A."/>
            <person name="Lucas S.M."/>
            <person name="Mago R."/>
            <person name="Mauceli E."/>
            <person name="Morin E."/>
            <person name="Murat C."/>
            <person name="Pangilinan J.L."/>
            <person name="Park R."/>
            <person name="Pearson M."/>
            <person name="Quesneville H."/>
            <person name="Rouhier N."/>
            <person name="Sakthikumar S."/>
            <person name="Salamov A.A."/>
            <person name="Schmutz J."/>
            <person name="Selles B."/>
            <person name="Shapiro H."/>
            <person name="Tanguay P."/>
            <person name="Tuskan G.A."/>
            <person name="Henrissat B."/>
            <person name="Van de Peer Y."/>
            <person name="Rouze P."/>
            <person name="Ellis J.G."/>
            <person name="Dodds P.N."/>
            <person name="Schein J.E."/>
            <person name="Zhong S."/>
            <person name="Hamelin R.C."/>
            <person name="Grigoriev I.V."/>
            <person name="Szabo L.J."/>
            <person name="Martin F."/>
        </authorList>
    </citation>
    <scope>NUCLEOTIDE SEQUENCE [LARGE SCALE GENOMIC DNA]</scope>
    <source>
        <strain evidence="2">98AG31 / pathotype 3-4-7</strain>
    </source>
</reference>
<organism evidence="2">
    <name type="scientific">Melampsora larici-populina (strain 98AG31 / pathotype 3-4-7)</name>
    <name type="common">Poplar leaf rust fungus</name>
    <dbReference type="NCBI Taxonomy" id="747676"/>
    <lineage>
        <taxon>Eukaryota</taxon>
        <taxon>Fungi</taxon>
        <taxon>Dikarya</taxon>
        <taxon>Basidiomycota</taxon>
        <taxon>Pucciniomycotina</taxon>
        <taxon>Pucciniomycetes</taxon>
        <taxon>Pucciniales</taxon>
        <taxon>Melampsoraceae</taxon>
        <taxon>Melampsora</taxon>
    </lineage>
</organism>
<protein>
    <submittedName>
        <fullName evidence="1">Uncharacterized protein</fullName>
    </submittedName>
</protein>